<dbReference type="Proteomes" id="UP000745663">
    <property type="component" value="Unassembled WGS sequence"/>
</dbReference>
<evidence type="ECO:0008006" key="3">
    <source>
        <dbReference type="Google" id="ProtNLM"/>
    </source>
</evidence>
<organism evidence="1 2">
    <name type="scientific">Pseudomonas arcuscaelestis</name>
    <dbReference type="NCBI Taxonomy" id="2710591"/>
    <lineage>
        <taxon>Bacteria</taxon>
        <taxon>Pseudomonadati</taxon>
        <taxon>Pseudomonadota</taxon>
        <taxon>Gammaproteobacteria</taxon>
        <taxon>Pseudomonadales</taxon>
        <taxon>Pseudomonadaceae</taxon>
        <taxon>Pseudomonas</taxon>
    </lineage>
</organism>
<name>A0ABS2C3F1_9PSED</name>
<protein>
    <recommendedName>
        <fullName evidence="3">Lipoprotein</fullName>
    </recommendedName>
</protein>
<reference evidence="1 2" key="1">
    <citation type="submission" date="2020-08" db="EMBL/GenBank/DDBJ databases">
        <title>Description of novel Pseudomonas species.</title>
        <authorList>
            <person name="Duman M."/>
            <person name="Mulet M."/>
            <person name="Altun S."/>
            <person name="Saticioglu I.B."/>
            <person name="Lalucat J."/>
            <person name="Garcia-Valdes E."/>
        </authorList>
    </citation>
    <scope>NUCLEOTIDE SEQUENCE [LARGE SCALE GENOMIC DNA]</scope>
    <source>
        <strain evidence="1 2">P66</strain>
    </source>
</reference>
<dbReference type="EMBL" id="JACOPV010000016">
    <property type="protein sequence ID" value="MBM5460404.1"/>
    <property type="molecule type" value="Genomic_DNA"/>
</dbReference>
<proteinExistence type="predicted"/>
<evidence type="ECO:0000313" key="1">
    <source>
        <dbReference type="EMBL" id="MBM5460404.1"/>
    </source>
</evidence>
<keyword evidence="2" id="KW-1185">Reference proteome</keyword>
<gene>
    <name evidence="1" type="ORF">H8F21_22825</name>
</gene>
<sequence length="148" mass="16131">MKDLTRMCWLASAVAVVMMGCAGYENRKADFVQIDLKPVGHNAGEIGYVTMVPRGNATDLSFHVSGVYRSLHQVRLYTYIYKGSCTSRAAQPAYSLNDIVMVNRSSTGWDFSRTVPTPIGTLSGHGYSVVLSTGPEEGSIEQFCAEIP</sequence>
<dbReference type="PROSITE" id="PS51257">
    <property type="entry name" value="PROKAR_LIPOPROTEIN"/>
    <property type="match status" value="1"/>
</dbReference>
<dbReference type="RefSeq" id="WP_136474949.1">
    <property type="nucleotide sequence ID" value="NZ_JACOPV010000016.1"/>
</dbReference>
<comment type="caution">
    <text evidence="1">The sequence shown here is derived from an EMBL/GenBank/DDBJ whole genome shotgun (WGS) entry which is preliminary data.</text>
</comment>
<evidence type="ECO:0000313" key="2">
    <source>
        <dbReference type="Proteomes" id="UP000745663"/>
    </source>
</evidence>
<accession>A0ABS2C3F1</accession>